<dbReference type="AlphaFoldDB" id="A0A1B9H1P9"/>
<dbReference type="PANTHER" id="PTHR13989:SF16">
    <property type="entry name" value="REPLICATION PROTEIN A2"/>
    <property type="match status" value="1"/>
</dbReference>
<dbReference type="InterPro" id="IPR014646">
    <property type="entry name" value="Rfa2/RPA32"/>
</dbReference>
<reference evidence="10" key="2">
    <citation type="submission" date="2013-12" db="EMBL/GenBank/DDBJ databases">
        <title>Evolution of pathogenesis and genome organization in the Tremellales.</title>
        <authorList>
            <person name="Cuomo C."/>
            <person name="Litvintseva A."/>
            <person name="Heitman J."/>
            <person name="Chen Y."/>
            <person name="Sun S."/>
            <person name="Springer D."/>
            <person name="Dromer F."/>
            <person name="Young S."/>
            <person name="Zeng Q."/>
            <person name="Chapman S."/>
            <person name="Gujja S."/>
            <person name="Saif S."/>
            <person name="Birren B."/>
        </authorList>
    </citation>
    <scope>NUCLEOTIDE SEQUENCE [LARGE SCALE GENOMIC DNA]</scope>
    <source>
        <strain evidence="10">BCC8398</strain>
    </source>
</reference>
<dbReference type="GO" id="GO:0035861">
    <property type="term" value="C:site of double-strand break"/>
    <property type="evidence" value="ECO:0007669"/>
    <property type="project" value="TreeGrafter"/>
</dbReference>
<evidence type="ECO:0000256" key="5">
    <source>
        <dbReference type="ARBA" id="ARBA00023242"/>
    </source>
</evidence>
<organism evidence="9 10">
    <name type="scientific">Kwoniella heveanensis BCC8398</name>
    <dbReference type="NCBI Taxonomy" id="1296120"/>
    <lineage>
        <taxon>Eukaryota</taxon>
        <taxon>Fungi</taxon>
        <taxon>Dikarya</taxon>
        <taxon>Basidiomycota</taxon>
        <taxon>Agaricomycotina</taxon>
        <taxon>Tremellomycetes</taxon>
        <taxon>Tremellales</taxon>
        <taxon>Cryptococcaceae</taxon>
        <taxon>Kwoniella</taxon>
    </lineage>
</organism>
<dbReference type="InterPro" id="IPR004365">
    <property type="entry name" value="NA-bd_OB_tRNA"/>
</dbReference>
<keyword evidence="4" id="KW-0238">DNA-binding</keyword>
<evidence type="ECO:0000259" key="8">
    <source>
        <dbReference type="Pfam" id="PF08784"/>
    </source>
</evidence>
<dbReference type="InterPro" id="IPR036388">
    <property type="entry name" value="WH-like_DNA-bd_sf"/>
</dbReference>
<sequence>MEPYSDMEYLAKFPDDGQNPYYGGGGGGGGGFVPGGSPYGSQESPGRGKTRGNQTIRPVTIKQVLNATQVHPDADFQIDGQDISQILLVGSVHNSSASATNVSYEIGDGTGYIDVRLWLDSADDEAGKAKDIEQDHYVGIMGSIKMFGGKRHVSATHIRAITNHDEVYHHLLKSLYVSLSMRGASSGGGGVSGATHDDYSAGVQSNNAESAFAGLPTLQRKIMEYVAQDDTDDGVHVSLITRQVTGFKSDDVMEAVEQLMSDGLLFSTIDDLHVKSTS</sequence>
<dbReference type="Pfam" id="PF08784">
    <property type="entry name" value="RPA_C"/>
    <property type="match status" value="1"/>
</dbReference>
<dbReference type="EMBL" id="KI669493">
    <property type="protein sequence ID" value="OCF37180.1"/>
    <property type="molecule type" value="Genomic_DNA"/>
</dbReference>
<dbReference type="Pfam" id="PF01336">
    <property type="entry name" value="tRNA_anti-codon"/>
    <property type="match status" value="1"/>
</dbReference>
<dbReference type="InterPro" id="IPR036390">
    <property type="entry name" value="WH_DNA-bd_sf"/>
</dbReference>
<dbReference type="InterPro" id="IPR040260">
    <property type="entry name" value="RFA2-like"/>
</dbReference>
<protein>
    <submittedName>
        <fullName evidence="9">Replication factor A2</fullName>
    </submittedName>
</protein>
<reference evidence="9 10" key="1">
    <citation type="submission" date="2013-07" db="EMBL/GenBank/DDBJ databases">
        <title>The Genome Sequence of Cryptococcus heveanensis BCC8398.</title>
        <authorList>
            <consortium name="The Broad Institute Genome Sequencing Platform"/>
            <person name="Cuomo C."/>
            <person name="Litvintseva A."/>
            <person name="Chen Y."/>
            <person name="Heitman J."/>
            <person name="Sun S."/>
            <person name="Springer D."/>
            <person name="Dromer F."/>
            <person name="Young S.K."/>
            <person name="Zeng Q."/>
            <person name="Gargeya S."/>
            <person name="Fitzgerald M."/>
            <person name="Abouelleil A."/>
            <person name="Alvarado L."/>
            <person name="Berlin A.M."/>
            <person name="Chapman S.B."/>
            <person name="Dewar J."/>
            <person name="Goldberg J."/>
            <person name="Griggs A."/>
            <person name="Gujja S."/>
            <person name="Hansen M."/>
            <person name="Howarth C."/>
            <person name="Imamovic A."/>
            <person name="Larimer J."/>
            <person name="McCowan C."/>
            <person name="Murphy C."/>
            <person name="Pearson M."/>
            <person name="Priest M."/>
            <person name="Roberts A."/>
            <person name="Saif S."/>
            <person name="Shea T."/>
            <person name="Sykes S."/>
            <person name="Wortman J."/>
            <person name="Nusbaum C."/>
            <person name="Birren B."/>
        </authorList>
    </citation>
    <scope>NUCLEOTIDE SEQUENCE [LARGE SCALE GENOMIC DNA]</scope>
    <source>
        <strain evidence="9 10">BCC8398</strain>
    </source>
</reference>
<evidence type="ECO:0000313" key="10">
    <source>
        <dbReference type="Proteomes" id="UP000092666"/>
    </source>
</evidence>
<feature type="domain" description="OB" evidence="7">
    <location>
        <begin position="88"/>
        <end position="159"/>
    </location>
</feature>
<name>A0A1B9H1P9_9TREE</name>
<evidence type="ECO:0000256" key="4">
    <source>
        <dbReference type="ARBA" id="ARBA00023125"/>
    </source>
</evidence>
<dbReference type="GO" id="GO:0003697">
    <property type="term" value="F:single-stranded DNA binding"/>
    <property type="evidence" value="ECO:0007669"/>
    <property type="project" value="TreeGrafter"/>
</dbReference>
<dbReference type="GO" id="GO:0006260">
    <property type="term" value="P:DNA replication"/>
    <property type="evidence" value="ECO:0007669"/>
    <property type="project" value="UniProtKB-KW"/>
</dbReference>
<evidence type="ECO:0000256" key="2">
    <source>
        <dbReference type="ARBA" id="ARBA00007815"/>
    </source>
</evidence>
<gene>
    <name evidence="9" type="ORF">I316_01087</name>
</gene>
<keyword evidence="5" id="KW-0539">Nucleus</keyword>
<dbReference type="SUPFAM" id="SSF50249">
    <property type="entry name" value="Nucleic acid-binding proteins"/>
    <property type="match status" value="1"/>
</dbReference>
<comment type="subcellular location">
    <subcellularLocation>
        <location evidence="1">Nucleus</location>
    </subcellularLocation>
</comment>
<accession>A0A1B9H1P9</accession>
<dbReference type="SUPFAM" id="SSF46785">
    <property type="entry name" value="Winged helix' DNA-binding domain"/>
    <property type="match status" value="1"/>
</dbReference>
<dbReference type="OrthoDB" id="25571at2759"/>
<dbReference type="GO" id="GO:0000781">
    <property type="term" value="C:chromosome, telomeric region"/>
    <property type="evidence" value="ECO:0007669"/>
    <property type="project" value="TreeGrafter"/>
</dbReference>
<dbReference type="Gene3D" id="2.40.50.140">
    <property type="entry name" value="Nucleic acid-binding proteins"/>
    <property type="match status" value="1"/>
</dbReference>
<evidence type="ECO:0000256" key="6">
    <source>
        <dbReference type="SAM" id="MobiDB-lite"/>
    </source>
</evidence>
<dbReference type="InterPro" id="IPR012340">
    <property type="entry name" value="NA-bd_OB-fold"/>
</dbReference>
<evidence type="ECO:0000256" key="1">
    <source>
        <dbReference type="ARBA" id="ARBA00004123"/>
    </source>
</evidence>
<dbReference type="Gene3D" id="1.10.10.10">
    <property type="entry name" value="Winged helix-like DNA-binding domain superfamily/Winged helix DNA-binding domain"/>
    <property type="match status" value="1"/>
</dbReference>
<feature type="compositionally biased region" description="Gly residues" evidence="6">
    <location>
        <begin position="22"/>
        <end position="38"/>
    </location>
</feature>
<dbReference type="InterPro" id="IPR014892">
    <property type="entry name" value="RPA_C"/>
</dbReference>
<dbReference type="PANTHER" id="PTHR13989">
    <property type="entry name" value="REPLICATION PROTEIN A-RELATED"/>
    <property type="match status" value="1"/>
</dbReference>
<feature type="region of interest" description="Disordered" evidence="6">
    <location>
        <begin position="1"/>
        <end position="53"/>
    </location>
</feature>
<keyword evidence="3" id="KW-0235">DNA replication</keyword>
<dbReference type="GO" id="GO:0005662">
    <property type="term" value="C:DNA replication factor A complex"/>
    <property type="evidence" value="ECO:0007669"/>
    <property type="project" value="TreeGrafter"/>
</dbReference>
<keyword evidence="10" id="KW-1185">Reference proteome</keyword>
<dbReference type="STRING" id="1296120.A0A1B9H1P9"/>
<dbReference type="GO" id="GO:0000724">
    <property type="term" value="P:double-strand break repair via homologous recombination"/>
    <property type="evidence" value="ECO:0007669"/>
    <property type="project" value="TreeGrafter"/>
</dbReference>
<proteinExistence type="inferred from homology"/>
<comment type="similarity">
    <text evidence="2">Belongs to the replication factor A protein 2 family.</text>
</comment>
<dbReference type="Proteomes" id="UP000092666">
    <property type="component" value="Unassembled WGS sequence"/>
</dbReference>
<evidence type="ECO:0000313" key="9">
    <source>
        <dbReference type="EMBL" id="OCF37180.1"/>
    </source>
</evidence>
<evidence type="ECO:0000256" key="3">
    <source>
        <dbReference type="ARBA" id="ARBA00022705"/>
    </source>
</evidence>
<evidence type="ECO:0000259" key="7">
    <source>
        <dbReference type="Pfam" id="PF01336"/>
    </source>
</evidence>
<dbReference type="PIRSF" id="PIRSF036949">
    <property type="entry name" value="RPA32"/>
    <property type="match status" value="1"/>
</dbReference>
<feature type="domain" description="Replication protein A C-terminal" evidence="8">
    <location>
        <begin position="198"/>
        <end position="271"/>
    </location>
</feature>
<dbReference type="CDD" id="cd04478">
    <property type="entry name" value="RPA2_DBD_D"/>
    <property type="match status" value="1"/>
</dbReference>
<dbReference type="GO" id="GO:0006289">
    <property type="term" value="P:nucleotide-excision repair"/>
    <property type="evidence" value="ECO:0007669"/>
    <property type="project" value="TreeGrafter"/>
</dbReference>